<dbReference type="Proteomes" id="UP001607221">
    <property type="component" value="Unassembled WGS sequence"/>
</dbReference>
<comment type="caution">
    <text evidence="1">The sequence shown here is derived from an EMBL/GenBank/DDBJ whole genome shotgun (WGS) entry which is preliminary data.</text>
</comment>
<proteinExistence type="predicted"/>
<keyword evidence="2" id="KW-1185">Reference proteome</keyword>
<protein>
    <submittedName>
        <fullName evidence="1">Uncharacterized protein</fullName>
    </submittedName>
</protein>
<name>A0ABW7JEU9_9VIBR</name>
<gene>
    <name evidence="1" type="ORF">ACGRHZ_26910</name>
</gene>
<evidence type="ECO:0000313" key="1">
    <source>
        <dbReference type="EMBL" id="MFH0274909.1"/>
    </source>
</evidence>
<dbReference type="EMBL" id="JBIHSE010000004">
    <property type="protein sequence ID" value="MFH0274909.1"/>
    <property type="molecule type" value="Genomic_DNA"/>
</dbReference>
<reference evidence="1 2" key="1">
    <citation type="submission" date="2024-10" db="EMBL/GenBank/DDBJ databases">
        <authorList>
            <person name="Yibar A."/>
            <person name="Saticioglu I.B."/>
            <person name="Duman M."/>
            <person name="Ajmi N."/>
            <person name="Gurler F."/>
            <person name="Ay H."/>
            <person name="Onuk E."/>
            <person name="Guler S."/>
            <person name="Romalde J.L."/>
        </authorList>
    </citation>
    <scope>NUCLEOTIDE SEQUENCE [LARGE SCALE GENOMIC DNA]</scope>
    <source>
        <strain evidence="1 2">1-TCBS-A</strain>
    </source>
</reference>
<accession>A0ABW7JEU9</accession>
<evidence type="ECO:0000313" key="2">
    <source>
        <dbReference type="Proteomes" id="UP001607221"/>
    </source>
</evidence>
<sequence length="211" mass="23888">MSNSNLQQLKQIVERTDGATLIERGLMLSLINNVDKQIKHVIEKLDMCCGTSANKVEIKEDLDMMRLNIDLVTTGASYAELFQPNRLPKDALLSAKPYGKSRFEDIVTALYQPGILPSSTESTSLFAESLNTMINKLESNEKARGNLYCGEKIFEAIKRKVGVIYGMEFNWFDVKIIRMPHLEPYSLASDDPEIVKAMEEFIDRKRGTCNE</sequence>
<dbReference type="RefSeq" id="WP_394633212.1">
    <property type="nucleotide sequence ID" value="NZ_JBIHSE010000004.1"/>
</dbReference>
<organism evidence="1 2">
    <name type="scientific">Vibrio jasicida</name>
    <dbReference type="NCBI Taxonomy" id="766224"/>
    <lineage>
        <taxon>Bacteria</taxon>
        <taxon>Pseudomonadati</taxon>
        <taxon>Pseudomonadota</taxon>
        <taxon>Gammaproteobacteria</taxon>
        <taxon>Vibrionales</taxon>
        <taxon>Vibrionaceae</taxon>
        <taxon>Vibrio</taxon>
    </lineage>
</organism>